<evidence type="ECO:0000256" key="1">
    <source>
        <dbReference type="ARBA" id="ARBA00010662"/>
    </source>
</evidence>
<dbReference type="SUPFAM" id="SSF100950">
    <property type="entry name" value="NagB/RpiA/CoA transferase-like"/>
    <property type="match status" value="1"/>
</dbReference>
<dbReference type="NCBIfam" id="TIGR01198">
    <property type="entry name" value="pgl"/>
    <property type="match status" value="1"/>
</dbReference>
<reference evidence="4" key="1">
    <citation type="submission" date="2013-08" db="EMBL/GenBank/DDBJ databases">
        <authorList>
            <person name="Mendez C."/>
            <person name="Richter M."/>
            <person name="Ferrer M."/>
            <person name="Sanchez J."/>
        </authorList>
    </citation>
    <scope>NUCLEOTIDE SEQUENCE</scope>
</reference>
<dbReference type="GO" id="GO:0004345">
    <property type="term" value="F:glucose-6-phosphate dehydrogenase activity"/>
    <property type="evidence" value="ECO:0007669"/>
    <property type="project" value="UniProtKB-EC"/>
</dbReference>
<dbReference type="InterPro" id="IPR037171">
    <property type="entry name" value="NagB/RpiA_transferase-like"/>
</dbReference>
<dbReference type="SUPFAM" id="SSF55347">
    <property type="entry name" value="Glyceraldehyde-3-phosphate dehydrogenase-like, C-terminal domain"/>
    <property type="match status" value="1"/>
</dbReference>
<proteinExistence type="inferred from homology"/>
<accession>T1CW22</accession>
<dbReference type="Gene3D" id="3.40.50.1360">
    <property type="match status" value="1"/>
</dbReference>
<reference evidence="4" key="2">
    <citation type="journal article" date="2014" name="ISME J.">
        <title>Microbial stratification in low pH oxic and suboxic macroscopic growths along an acid mine drainage.</title>
        <authorList>
            <person name="Mendez-Garcia C."/>
            <person name="Mesa V."/>
            <person name="Sprenger R.R."/>
            <person name="Richter M."/>
            <person name="Diez M.S."/>
            <person name="Solano J."/>
            <person name="Bargiela R."/>
            <person name="Golyshina O.V."/>
            <person name="Manteca A."/>
            <person name="Ramos J.L."/>
            <person name="Gallego J.R."/>
            <person name="Llorente I."/>
            <person name="Martins Dos Santos V.A."/>
            <person name="Jensen O.N."/>
            <person name="Pelaez A.I."/>
            <person name="Sanchez J."/>
            <person name="Ferrer M."/>
        </authorList>
    </citation>
    <scope>NUCLEOTIDE SEQUENCE</scope>
</reference>
<dbReference type="GO" id="GO:0017057">
    <property type="term" value="F:6-phosphogluconolactonase activity"/>
    <property type="evidence" value="ECO:0007669"/>
    <property type="project" value="InterPro"/>
</dbReference>
<feature type="domain" description="Glucose-6-phosphate dehydrogenase C-terminal" evidence="3">
    <location>
        <begin position="2"/>
        <end position="77"/>
    </location>
</feature>
<dbReference type="InterPro" id="IPR022675">
    <property type="entry name" value="G6P_DH_C"/>
</dbReference>
<dbReference type="Pfam" id="PF02781">
    <property type="entry name" value="G6PD_C"/>
    <property type="match status" value="1"/>
</dbReference>
<dbReference type="GO" id="GO:0006098">
    <property type="term" value="P:pentose-phosphate shunt"/>
    <property type="evidence" value="ECO:0007669"/>
    <property type="project" value="InterPro"/>
</dbReference>
<evidence type="ECO:0000259" key="2">
    <source>
        <dbReference type="Pfam" id="PF01182"/>
    </source>
</evidence>
<dbReference type="EMBL" id="AUZY01001995">
    <property type="protein sequence ID" value="EQD73359.1"/>
    <property type="molecule type" value="Genomic_DNA"/>
</dbReference>
<dbReference type="PANTHER" id="PTHR11054">
    <property type="entry name" value="6-PHOSPHOGLUCONOLACTONASE"/>
    <property type="match status" value="1"/>
</dbReference>
<comment type="similarity">
    <text evidence="1">Belongs to the glucosamine/galactosamine-6-phosphate isomerase family. 6-phosphogluconolactonase subfamily.</text>
</comment>
<dbReference type="EC" id="1.1.1.49" evidence="4"/>
<evidence type="ECO:0000313" key="4">
    <source>
        <dbReference type="EMBL" id="EQD73359.1"/>
    </source>
</evidence>
<dbReference type="PANTHER" id="PTHR11054:SF0">
    <property type="entry name" value="6-PHOSPHOGLUCONOLACTONASE"/>
    <property type="match status" value="1"/>
</dbReference>
<dbReference type="GO" id="GO:0050661">
    <property type="term" value="F:NADP binding"/>
    <property type="evidence" value="ECO:0007669"/>
    <property type="project" value="InterPro"/>
</dbReference>
<sequence>FHYADVFGELPDGYETLLLDVMLGDATLFVRADEVEESWSLYDPILKAPPPVVFYPAGTMGPSEATRLAEGWGHRWEQPAGAGLGRPATRVFPSLDQATRALSSAVLASAREAIAQRGRFHLVLSGGSTPRGLYERWGKGSRFPWQETEVYFADERSVSPRSSKSNYAMAREAFLSKVPVPRSQVHRLRGELSPGSRAAREYEGLLRQGAGSGARFDLVLLGIGKDGHTASLFPDAPALSERERWVVTVPRAGQPPFVPRLTMTLPALASSRAVSFLVAGADKAPAIRGIFTALPRGTERLPASLVRSEGPVTWFLDREAAAGLTPGQASPRGKTA</sequence>
<comment type="caution">
    <text evidence="4">The sequence shown here is derived from an EMBL/GenBank/DDBJ whole genome shotgun (WGS) entry which is preliminary data.</text>
</comment>
<dbReference type="InterPro" id="IPR039104">
    <property type="entry name" value="6PGL"/>
</dbReference>
<gene>
    <name evidence="4" type="ORF">B1B_03259</name>
</gene>
<dbReference type="Gene3D" id="3.30.360.10">
    <property type="entry name" value="Dihydrodipicolinate Reductase, domain 2"/>
    <property type="match status" value="1"/>
</dbReference>
<keyword evidence="4" id="KW-0560">Oxidoreductase</keyword>
<dbReference type="Pfam" id="PF01182">
    <property type="entry name" value="Glucosamine_iso"/>
    <property type="match status" value="1"/>
</dbReference>
<dbReference type="AlphaFoldDB" id="T1CW22"/>
<feature type="non-terminal residue" evidence="4">
    <location>
        <position position="1"/>
    </location>
</feature>
<organism evidence="4">
    <name type="scientific">mine drainage metagenome</name>
    <dbReference type="NCBI Taxonomy" id="410659"/>
    <lineage>
        <taxon>unclassified sequences</taxon>
        <taxon>metagenomes</taxon>
        <taxon>ecological metagenomes</taxon>
    </lineage>
</organism>
<evidence type="ECO:0000259" key="3">
    <source>
        <dbReference type="Pfam" id="PF02781"/>
    </source>
</evidence>
<dbReference type="CDD" id="cd01400">
    <property type="entry name" value="6PGL"/>
    <property type="match status" value="1"/>
</dbReference>
<dbReference type="InterPro" id="IPR005900">
    <property type="entry name" value="6-phosphogluconolactonase_DevB"/>
</dbReference>
<protein>
    <submittedName>
        <fullName evidence="4">Glucose-6-phosphate dehydrogenase</fullName>
        <ecNumber evidence="4">1.1.1.49</ecNumber>
    </submittedName>
</protein>
<dbReference type="GO" id="GO:0006006">
    <property type="term" value="P:glucose metabolic process"/>
    <property type="evidence" value="ECO:0007669"/>
    <property type="project" value="InterPro"/>
</dbReference>
<name>T1CW22_9ZZZZ</name>
<feature type="domain" description="Glucosamine/galactosamine-6-phosphate isomerase" evidence="2">
    <location>
        <begin position="95"/>
        <end position="314"/>
    </location>
</feature>
<dbReference type="InterPro" id="IPR006148">
    <property type="entry name" value="Glc/Gal-6P_isomerase"/>
</dbReference>